<keyword evidence="7" id="KW-1185">Reference proteome</keyword>
<dbReference type="InterPro" id="IPR008271">
    <property type="entry name" value="Ser/Thr_kinase_AS"/>
</dbReference>
<evidence type="ECO:0000256" key="3">
    <source>
        <dbReference type="PROSITE-ProRule" id="PRU10141"/>
    </source>
</evidence>
<dbReference type="Proteomes" id="UP000688137">
    <property type="component" value="Unassembled WGS sequence"/>
</dbReference>
<dbReference type="EMBL" id="CAJJDM010000152">
    <property type="protein sequence ID" value="CAD8111624.1"/>
    <property type="molecule type" value="Genomic_DNA"/>
</dbReference>
<keyword evidence="2 3" id="KW-0067">ATP-binding</keyword>
<evidence type="ECO:0000313" key="7">
    <source>
        <dbReference type="Proteomes" id="UP000688137"/>
    </source>
</evidence>
<dbReference type="GO" id="GO:0005737">
    <property type="term" value="C:cytoplasm"/>
    <property type="evidence" value="ECO:0007669"/>
    <property type="project" value="TreeGrafter"/>
</dbReference>
<dbReference type="GO" id="GO:0004674">
    <property type="term" value="F:protein serine/threonine kinase activity"/>
    <property type="evidence" value="ECO:0007669"/>
    <property type="project" value="UniProtKB-KW"/>
</dbReference>
<dbReference type="InterPro" id="IPR017441">
    <property type="entry name" value="Protein_kinase_ATP_BS"/>
</dbReference>
<dbReference type="InterPro" id="IPR000719">
    <property type="entry name" value="Prot_kinase_dom"/>
</dbReference>
<keyword evidence="4" id="KW-0418">Kinase</keyword>
<dbReference type="SMART" id="SM00220">
    <property type="entry name" value="S_TKc"/>
    <property type="match status" value="1"/>
</dbReference>
<sequence length="435" mass="50701">MDPKSLIDDLNDILLSEYYCFIEILGRGSFGIVIAAYSSSLDKIVAIKVTPYFEQEIESCLLQECSHPNIVKLHRVLKANNYIYLIMEKLIGQTLDVILRDRSLEEIEVQNIMQQVLNALVFLHRKGIIHRDLKPENIFICANNLVKLIDLGLSYQIVCRGIIGQQVGTPFYIAPEVINGGEQTQAVDIFSLGIIYYQIMCNNKHPIWQDGVSKKDYYKLISQDFSIIYPYHLSEMAQDFIRNTICHNALDRMTAEQCLEHPWMLGEQSKSHPITNREIKLTYSFTQKFLIIIKALNIIKYMRDNCQEQMFYLKTQESDEINEILLNHHIPMTSRVQTETNINFNHHRVQTLKKSFALTKTTSHQDFTTLKNRQLNKYSNYQYIYQYQDATNRYQTQLDLHLSIPKVSSQKKIQVHLPSISPQQTKQSIFSFKQS</sequence>
<proteinExistence type="inferred from homology"/>
<dbReference type="OMA" id="VTPYFEQ"/>
<dbReference type="GO" id="GO:0044773">
    <property type="term" value="P:mitotic DNA damage checkpoint signaling"/>
    <property type="evidence" value="ECO:0007669"/>
    <property type="project" value="TreeGrafter"/>
</dbReference>
<dbReference type="PANTHER" id="PTHR44167">
    <property type="entry name" value="OVARIAN-SPECIFIC SERINE/THREONINE-PROTEIN KINASE LOK-RELATED"/>
    <property type="match status" value="1"/>
</dbReference>
<dbReference type="PROSITE" id="PS00107">
    <property type="entry name" value="PROTEIN_KINASE_ATP"/>
    <property type="match status" value="1"/>
</dbReference>
<dbReference type="GO" id="GO:0005524">
    <property type="term" value="F:ATP binding"/>
    <property type="evidence" value="ECO:0007669"/>
    <property type="project" value="UniProtKB-UniRule"/>
</dbReference>
<dbReference type="GO" id="GO:0005634">
    <property type="term" value="C:nucleus"/>
    <property type="evidence" value="ECO:0007669"/>
    <property type="project" value="TreeGrafter"/>
</dbReference>
<evidence type="ECO:0000313" key="6">
    <source>
        <dbReference type="EMBL" id="CAD8111624.1"/>
    </source>
</evidence>
<comment type="similarity">
    <text evidence="4">Belongs to the protein kinase superfamily.</text>
</comment>
<dbReference type="PROSITE" id="PS50011">
    <property type="entry name" value="PROTEIN_KINASE_DOM"/>
    <property type="match status" value="1"/>
</dbReference>
<keyword evidence="4" id="KW-0808">Transferase</keyword>
<feature type="binding site" evidence="3">
    <location>
        <position position="48"/>
    </location>
    <ligand>
        <name>ATP</name>
        <dbReference type="ChEBI" id="CHEBI:30616"/>
    </ligand>
</feature>
<comment type="caution">
    <text evidence="6">The sequence shown here is derived from an EMBL/GenBank/DDBJ whole genome shotgun (WGS) entry which is preliminary data.</text>
</comment>
<dbReference type="PROSITE" id="PS00108">
    <property type="entry name" value="PROTEIN_KINASE_ST"/>
    <property type="match status" value="1"/>
</dbReference>
<feature type="domain" description="Protein kinase" evidence="5">
    <location>
        <begin position="19"/>
        <end position="264"/>
    </location>
</feature>
<gene>
    <name evidence="6" type="ORF">PPRIM_AZ9-3.1.T1480071</name>
</gene>
<organism evidence="6 7">
    <name type="scientific">Paramecium primaurelia</name>
    <dbReference type="NCBI Taxonomy" id="5886"/>
    <lineage>
        <taxon>Eukaryota</taxon>
        <taxon>Sar</taxon>
        <taxon>Alveolata</taxon>
        <taxon>Ciliophora</taxon>
        <taxon>Intramacronucleata</taxon>
        <taxon>Oligohymenophorea</taxon>
        <taxon>Peniculida</taxon>
        <taxon>Parameciidae</taxon>
        <taxon>Paramecium</taxon>
    </lineage>
</organism>
<protein>
    <recommendedName>
        <fullName evidence="5">Protein kinase domain-containing protein</fullName>
    </recommendedName>
</protein>
<keyword evidence="4" id="KW-0723">Serine/threonine-protein kinase</keyword>
<evidence type="ECO:0000256" key="4">
    <source>
        <dbReference type="RuleBase" id="RU000304"/>
    </source>
</evidence>
<evidence type="ECO:0000259" key="5">
    <source>
        <dbReference type="PROSITE" id="PS50011"/>
    </source>
</evidence>
<evidence type="ECO:0000256" key="1">
    <source>
        <dbReference type="ARBA" id="ARBA00022741"/>
    </source>
</evidence>
<accession>A0A8S1Q9G7</accession>
<dbReference type="AlphaFoldDB" id="A0A8S1Q9G7"/>
<name>A0A8S1Q9G7_PARPR</name>
<keyword evidence="1 3" id="KW-0547">Nucleotide-binding</keyword>
<dbReference type="Pfam" id="PF00069">
    <property type="entry name" value="Pkinase"/>
    <property type="match status" value="1"/>
</dbReference>
<reference evidence="6" key="1">
    <citation type="submission" date="2021-01" db="EMBL/GenBank/DDBJ databases">
        <authorList>
            <consortium name="Genoscope - CEA"/>
            <person name="William W."/>
        </authorList>
    </citation>
    <scope>NUCLEOTIDE SEQUENCE</scope>
</reference>
<dbReference type="PANTHER" id="PTHR44167:SF24">
    <property type="entry name" value="SERINE_THREONINE-PROTEIN KINASE CHK2"/>
    <property type="match status" value="1"/>
</dbReference>
<evidence type="ECO:0000256" key="2">
    <source>
        <dbReference type="ARBA" id="ARBA00022840"/>
    </source>
</evidence>